<evidence type="ECO:0000259" key="3">
    <source>
        <dbReference type="Pfam" id="PF18962"/>
    </source>
</evidence>
<evidence type="ECO:0000313" key="5">
    <source>
        <dbReference type="Proteomes" id="UP000805085"/>
    </source>
</evidence>
<protein>
    <submittedName>
        <fullName evidence="4">T9SS type A sorting domain-containing protein</fullName>
    </submittedName>
</protein>
<accession>A0ABX2E2P6</accession>
<comment type="caution">
    <text evidence="4">The sequence shown here is derived from an EMBL/GenBank/DDBJ whole genome shotgun (WGS) entry which is preliminary data.</text>
</comment>
<keyword evidence="5" id="KW-1185">Reference proteome</keyword>
<dbReference type="InterPro" id="IPR026444">
    <property type="entry name" value="Secre_tail"/>
</dbReference>
<reference evidence="4 5" key="1">
    <citation type="journal article" date="2015" name="Int. J. Syst. Evol. Microbiol.">
        <title>Winogradskyella litoriviva sp. nov., isolated from coastal seawater.</title>
        <authorList>
            <person name="Nedashkovskaya O.I."/>
            <person name="Kukhlevskiy A.D."/>
            <person name="Zhukova N.V."/>
            <person name="Kim S.J."/>
            <person name="Rhee S.K."/>
            <person name="Mikhailov V.V."/>
        </authorList>
    </citation>
    <scope>NUCLEOTIDE SEQUENCE [LARGE SCALE GENOMIC DNA]</scope>
    <source>
        <strain evidence="4 5">KMM6491</strain>
    </source>
</reference>
<feature type="chain" id="PRO_5047386786" evidence="2">
    <location>
        <begin position="22"/>
        <end position="525"/>
    </location>
</feature>
<dbReference type="Proteomes" id="UP000805085">
    <property type="component" value="Unassembled WGS sequence"/>
</dbReference>
<dbReference type="Pfam" id="PF18962">
    <property type="entry name" value="Por_Secre_tail"/>
    <property type="match status" value="1"/>
</dbReference>
<gene>
    <name evidence="4" type="ORF">HNV10_05635</name>
</gene>
<dbReference type="EMBL" id="JABRWQ010000002">
    <property type="protein sequence ID" value="NRD22711.1"/>
    <property type="molecule type" value="Genomic_DNA"/>
</dbReference>
<dbReference type="NCBIfam" id="TIGR04183">
    <property type="entry name" value="Por_Secre_tail"/>
    <property type="match status" value="1"/>
</dbReference>
<feature type="signal peptide" evidence="2">
    <location>
        <begin position="1"/>
        <end position="21"/>
    </location>
</feature>
<evidence type="ECO:0000256" key="1">
    <source>
        <dbReference type="ARBA" id="ARBA00022729"/>
    </source>
</evidence>
<evidence type="ECO:0000256" key="2">
    <source>
        <dbReference type="SAM" id="SignalP"/>
    </source>
</evidence>
<keyword evidence="1 2" id="KW-0732">Signal</keyword>
<organism evidence="4 5">
    <name type="scientific">Winogradskyella litoriviva</name>
    <dbReference type="NCBI Taxonomy" id="1220182"/>
    <lineage>
        <taxon>Bacteria</taxon>
        <taxon>Pseudomonadati</taxon>
        <taxon>Bacteroidota</taxon>
        <taxon>Flavobacteriia</taxon>
        <taxon>Flavobacteriales</taxon>
        <taxon>Flavobacteriaceae</taxon>
        <taxon>Winogradskyella</taxon>
    </lineage>
</organism>
<dbReference type="RefSeq" id="WP_173300346.1">
    <property type="nucleotide sequence ID" value="NZ_JABRWQ010000002.1"/>
</dbReference>
<proteinExistence type="predicted"/>
<feature type="domain" description="Secretion system C-terminal sorting" evidence="3">
    <location>
        <begin position="469"/>
        <end position="523"/>
    </location>
</feature>
<name>A0ABX2E2P6_9FLAO</name>
<evidence type="ECO:0000313" key="4">
    <source>
        <dbReference type="EMBL" id="NRD22711.1"/>
    </source>
</evidence>
<sequence length="525" mass="56552">MKIIYPTLLALVFGVCTNAQDLTSTMHVSAGTSVYVSSATTVSAEQINLKSTSNRFSTLYLNEDLDASLIVNYDRYVSVIGSSGESGGNDLISMPVKVPGTVTLSDFLGYTDGTTVNSDVIPHSPTVATLYAFGPYSNTTQNYINYNTATDASVALNRGAGYRAASYTGQTVRFTGTVSTVTETVAISTNTNRWNLVGNPYPTYINSLQFLSQNSAVLDPEATAIYGYHSGTNVGVGPGTFGNFTVINNLTNSGVNIAPGQGFLVANNPSNATGQISFTMAMRTLTGTDDFILGRTASQNEMLRLQVENTTTRYATEIYFNEHSTVGLDPGYDAALFDGFNNSLVLYSQLVDSNLGQNMSIQSLGFDSQNAVVIPLGLKAVQGEEVTFSIENSSLSDQYDVYLEDNLTNTFTLLNTDDYSITPSANIDGTGRFYLRIGVQSLSMDDLQMASLQIKASEQTVYIHGLLLADSQVSIYDIQGRLISTTFLKEGSRVNTIEADNLSTGIYVVKLKNAAQERTTKVILQ</sequence>